<dbReference type="EMBL" id="CP010525">
    <property type="protein sequence ID" value="AJO21759.1"/>
    <property type="molecule type" value="Genomic_DNA"/>
</dbReference>
<sequence length="56" mass="6244">MDKQMARFRTIRLVSGKISVLRGMHPCASYPVVAGSLIGVRFLYGKVDRSIPHTIL</sequence>
<reference evidence="2" key="1">
    <citation type="submission" date="2015-01" db="EMBL/GenBank/DDBJ databases">
        <title>Comparative genome analysis of Bacillus coagulans HM-08, Clostridium butyricum HM-68, Bacillus subtilis HM-66 and Bacillus paralicheniformis BL-09.</title>
        <authorList>
            <person name="Zhang H."/>
        </authorList>
    </citation>
    <scope>NUCLEOTIDE SEQUENCE [LARGE SCALE GENOMIC DNA]</scope>
    <source>
        <strain evidence="2">HM-08</strain>
    </source>
</reference>
<accession>A0AAN0T4A7</accession>
<gene>
    <name evidence="1" type="ORF">SB48_HM08orf01479</name>
</gene>
<evidence type="ECO:0000313" key="1">
    <source>
        <dbReference type="EMBL" id="AJO21759.1"/>
    </source>
</evidence>
<name>A0AAN0T4A7_HEYCO</name>
<dbReference type="AlphaFoldDB" id="A0AAN0T4A7"/>
<evidence type="ECO:0000313" key="2">
    <source>
        <dbReference type="Proteomes" id="UP000032024"/>
    </source>
</evidence>
<organism evidence="1 2">
    <name type="scientific">Heyndrickxia coagulans</name>
    <name type="common">Weizmannia coagulans</name>
    <dbReference type="NCBI Taxonomy" id="1398"/>
    <lineage>
        <taxon>Bacteria</taxon>
        <taxon>Bacillati</taxon>
        <taxon>Bacillota</taxon>
        <taxon>Bacilli</taxon>
        <taxon>Bacillales</taxon>
        <taxon>Bacillaceae</taxon>
        <taxon>Heyndrickxia</taxon>
    </lineage>
</organism>
<dbReference type="Proteomes" id="UP000032024">
    <property type="component" value="Chromosome"/>
</dbReference>
<keyword evidence="2" id="KW-1185">Reference proteome</keyword>
<proteinExistence type="predicted"/>
<protein>
    <submittedName>
        <fullName evidence="1">Uncharacterized protein</fullName>
    </submittedName>
</protein>